<sequence length="92" mass="10112">MHGRVSISVQAGEPYDTSTVNDDRNDPAELKDPNVGRYVSIGVDAGQPMEKRVPFSSYLQGASHITVNGGDFRTIYELPEEVERLLFSELAA</sequence>
<organism evidence="2 3">
    <name type="scientific">Hebeloma cylindrosporum</name>
    <dbReference type="NCBI Taxonomy" id="76867"/>
    <lineage>
        <taxon>Eukaryota</taxon>
        <taxon>Fungi</taxon>
        <taxon>Dikarya</taxon>
        <taxon>Basidiomycota</taxon>
        <taxon>Agaricomycotina</taxon>
        <taxon>Agaricomycetes</taxon>
        <taxon>Agaricomycetidae</taxon>
        <taxon>Agaricales</taxon>
        <taxon>Agaricineae</taxon>
        <taxon>Hymenogastraceae</taxon>
        <taxon>Hebeloma</taxon>
    </lineage>
</organism>
<proteinExistence type="predicted"/>
<name>A0A0C2YSH4_HEBCY</name>
<feature type="compositionally biased region" description="Basic and acidic residues" evidence="1">
    <location>
        <begin position="21"/>
        <end position="33"/>
    </location>
</feature>
<dbReference type="EMBL" id="KN831774">
    <property type="protein sequence ID" value="KIM43987.1"/>
    <property type="molecule type" value="Genomic_DNA"/>
</dbReference>
<evidence type="ECO:0000313" key="3">
    <source>
        <dbReference type="Proteomes" id="UP000053424"/>
    </source>
</evidence>
<dbReference type="Proteomes" id="UP000053424">
    <property type="component" value="Unassembled WGS sequence"/>
</dbReference>
<evidence type="ECO:0000256" key="1">
    <source>
        <dbReference type="SAM" id="MobiDB-lite"/>
    </source>
</evidence>
<dbReference type="OrthoDB" id="3138711at2759"/>
<feature type="region of interest" description="Disordered" evidence="1">
    <location>
        <begin position="1"/>
        <end position="33"/>
    </location>
</feature>
<protein>
    <submittedName>
        <fullName evidence="2">Uncharacterized protein</fullName>
    </submittedName>
</protein>
<keyword evidence="3" id="KW-1185">Reference proteome</keyword>
<dbReference type="AlphaFoldDB" id="A0A0C2YSH4"/>
<reference evidence="3" key="2">
    <citation type="submission" date="2015-01" db="EMBL/GenBank/DDBJ databases">
        <title>Evolutionary Origins and Diversification of the Mycorrhizal Mutualists.</title>
        <authorList>
            <consortium name="DOE Joint Genome Institute"/>
            <consortium name="Mycorrhizal Genomics Consortium"/>
            <person name="Kohler A."/>
            <person name="Kuo A."/>
            <person name="Nagy L.G."/>
            <person name="Floudas D."/>
            <person name="Copeland A."/>
            <person name="Barry K.W."/>
            <person name="Cichocki N."/>
            <person name="Veneault-Fourrey C."/>
            <person name="LaButti K."/>
            <person name="Lindquist E.A."/>
            <person name="Lipzen A."/>
            <person name="Lundell T."/>
            <person name="Morin E."/>
            <person name="Murat C."/>
            <person name="Riley R."/>
            <person name="Ohm R."/>
            <person name="Sun H."/>
            <person name="Tunlid A."/>
            <person name="Henrissat B."/>
            <person name="Grigoriev I.V."/>
            <person name="Hibbett D.S."/>
            <person name="Martin F."/>
        </authorList>
    </citation>
    <scope>NUCLEOTIDE SEQUENCE [LARGE SCALE GENOMIC DNA]</scope>
    <source>
        <strain evidence="3">h7</strain>
    </source>
</reference>
<dbReference type="HOGENOM" id="CLU_2413511_0_0_1"/>
<evidence type="ECO:0000313" key="2">
    <source>
        <dbReference type="EMBL" id="KIM43987.1"/>
    </source>
</evidence>
<reference evidence="2 3" key="1">
    <citation type="submission" date="2014-04" db="EMBL/GenBank/DDBJ databases">
        <authorList>
            <consortium name="DOE Joint Genome Institute"/>
            <person name="Kuo A."/>
            <person name="Gay G."/>
            <person name="Dore J."/>
            <person name="Kohler A."/>
            <person name="Nagy L.G."/>
            <person name="Floudas D."/>
            <person name="Copeland A."/>
            <person name="Barry K.W."/>
            <person name="Cichocki N."/>
            <person name="Veneault-Fourrey C."/>
            <person name="LaButti K."/>
            <person name="Lindquist E.A."/>
            <person name="Lipzen A."/>
            <person name="Lundell T."/>
            <person name="Morin E."/>
            <person name="Murat C."/>
            <person name="Sun H."/>
            <person name="Tunlid A."/>
            <person name="Henrissat B."/>
            <person name="Grigoriev I.V."/>
            <person name="Hibbett D.S."/>
            <person name="Martin F."/>
            <person name="Nordberg H.P."/>
            <person name="Cantor M.N."/>
            <person name="Hua S.X."/>
        </authorList>
    </citation>
    <scope>NUCLEOTIDE SEQUENCE [LARGE SCALE GENOMIC DNA]</scope>
    <source>
        <strain evidence="3">h7</strain>
    </source>
</reference>
<accession>A0A0C2YSH4</accession>
<gene>
    <name evidence="2" type="ORF">M413DRAFT_433218</name>
</gene>